<keyword evidence="7 9" id="KW-0472">Membrane</keyword>
<dbReference type="EMBL" id="QPFP01000060">
    <property type="protein sequence ID" value="TEB25083.1"/>
    <property type="molecule type" value="Genomic_DNA"/>
</dbReference>
<dbReference type="OrthoDB" id="1368at2759"/>
<feature type="transmembrane region" description="Helical" evidence="9">
    <location>
        <begin position="398"/>
        <end position="417"/>
    </location>
</feature>
<evidence type="ECO:0000313" key="11">
    <source>
        <dbReference type="Proteomes" id="UP000298030"/>
    </source>
</evidence>
<dbReference type="GO" id="GO:0005254">
    <property type="term" value="F:chloride channel activity"/>
    <property type="evidence" value="ECO:0007669"/>
    <property type="project" value="InterPro"/>
</dbReference>
<keyword evidence="5 9" id="KW-1133">Transmembrane helix</keyword>
<dbReference type="AlphaFoldDB" id="A0A4Y7ST82"/>
<dbReference type="STRING" id="71717.A0A4Y7ST82"/>
<gene>
    <name evidence="10" type="ORF">FA13DRAFT_1765917</name>
</gene>
<accession>A0A4Y7ST82</accession>
<keyword evidence="6" id="KW-0406">Ion transport</keyword>
<comment type="subcellular location">
    <subcellularLocation>
        <location evidence="1">Cell membrane</location>
        <topology evidence="1">Multi-pass membrane protein</topology>
    </subcellularLocation>
</comment>
<evidence type="ECO:0000256" key="8">
    <source>
        <dbReference type="SAM" id="MobiDB-lite"/>
    </source>
</evidence>
<dbReference type="InterPro" id="IPR044669">
    <property type="entry name" value="YneE/VCCN1/2-like"/>
</dbReference>
<keyword evidence="2" id="KW-0813">Transport</keyword>
<feature type="transmembrane region" description="Helical" evidence="9">
    <location>
        <begin position="38"/>
        <end position="60"/>
    </location>
</feature>
<protein>
    <submittedName>
        <fullName evidence="10">UPF0187-domain-containing protein</fullName>
    </submittedName>
</protein>
<reference evidence="10 11" key="1">
    <citation type="journal article" date="2019" name="Nat. Ecol. Evol.">
        <title>Megaphylogeny resolves global patterns of mushroom evolution.</title>
        <authorList>
            <person name="Varga T."/>
            <person name="Krizsan K."/>
            <person name="Foldi C."/>
            <person name="Dima B."/>
            <person name="Sanchez-Garcia M."/>
            <person name="Sanchez-Ramirez S."/>
            <person name="Szollosi G.J."/>
            <person name="Szarkandi J.G."/>
            <person name="Papp V."/>
            <person name="Albert L."/>
            <person name="Andreopoulos W."/>
            <person name="Angelini C."/>
            <person name="Antonin V."/>
            <person name="Barry K.W."/>
            <person name="Bougher N.L."/>
            <person name="Buchanan P."/>
            <person name="Buyck B."/>
            <person name="Bense V."/>
            <person name="Catcheside P."/>
            <person name="Chovatia M."/>
            <person name="Cooper J."/>
            <person name="Damon W."/>
            <person name="Desjardin D."/>
            <person name="Finy P."/>
            <person name="Geml J."/>
            <person name="Haridas S."/>
            <person name="Hughes K."/>
            <person name="Justo A."/>
            <person name="Karasinski D."/>
            <person name="Kautmanova I."/>
            <person name="Kiss B."/>
            <person name="Kocsube S."/>
            <person name="Kotiranta H."/>
            <person name="LaButti K.M."/>
            <person name="Lechner B.E."/>
            <person name="Liimatainen K."/>
            <person name="Lipzen A."/>
            <person name="Lukacs Z."/>
            <person name="Mihaltcheva S."/>
            <person name="Morgado L.N."/>
            <person name="Niskanen T."/>
            <person name="Noordeloos M.E."/>
            <person name="Ohm R.A."/>
            <person name="Ortiz-Santana B."/>
            <person name="Ovrebo C."/>
            <person name="Racz N."/>
            <person name="Riley R."/>
            <person name="Savchenko A."/>
            <person name="Shiryaev A."/>
            <person name="Soop K."/>
            <person name="Spirin V."/>
            <person name="Szebenyi C."/>
            <person name="Tomsovsky M."/>
            <person name="Tulloss R.E."/>
            <person name="Uehling J."/>
            <person name="Grigoriev I.V."/>
            <person name="Vagvolgyi C."/>
            <person name="Papp T."/>
            <person name="Martin F.M."/>
            <person name="Miettinen O."/>
            <person name="Hibbett D.S."/>
            <person name="Nagy L.G."/>
        </authorList>
    </citation>
    <scope>NUCLEOTIDE SEQUENCE [LARGE SCALE GENOMIC DNA]</scope>
    <source>
        <strain evidence="10 11">FP101781</strain>
    </source>
</reference>
<keyword evidence="4 9" id="KW-0812">Transmembrane</keyword>
<dbReference type="PANTHER" id="PTHR33281">
    <property type="entry name" value="UPF0187 PROTEIN YNEE"/>
    <property type="match status" value="1"/>
</dbReference>
<name>A0A4Y7ST82_COPMI</name>
<feature type="region of interest" description="Disordered" evidence="8">
    <location>
        <begin position="207"/>
        <end position="226"/>
    </location>
</feature>
<dbReference type="Proteomes" id="UP000298030">
    <property type="component" value="Unassembled WGS sequence"/>
</dbReference>
<comment type="caution">
    <text evidence="10">The sequence shown here is derived from an EMBL/GenBank/DDBJ whole genome shotgun (WGS) entry which is preliminary data.</text>
</comment>
<evidence type="ECO:0000256" key="7">
    <source>
        <dbReference type="ARBA" id="ARBA00023136"/>
    </source>
</evidence>
<organism evidence="10 11">
    <name type="scientific">Coprinellus micaceus</name>
    <name type="common">Glistening ink-cap mushroom</name>
    <name type="synonym">Coprinus micaceus</name>
    <dbReference type="NCBI Taxonomy" id="71717"/>
    <lineage>
        <taxon>Eukaryota</taxon>
        <taxon>Fungi</taxon>
        <taxon>Dikarya</taxon>
        <taxon>Basidiomycota</taxon>
        <taxon>Agaricomycotina</taxon>
        <taxon>Agaricomycetes</taxon>
        <taxon>Agaricomycetidae</taxon>
        <taxon>Agaricales</taxon>
        <taxon>Agaricineae</taxon>
        <taxon>Psathyrellaceae</taxon>
        <taxon>Coprinellus</taxon>
    </lineage>
</organism>
<keyword evidence="3" id="KW-1003">Cell membrane</keyword>
<dbReference type="PANTHER" id="PTHR33281:SF19">
    <property type="entry name" value="VOLTAGE-DEPENDENT ANION CHANNEL-FORMING PROTEIN YNEE"/>
    <property type="match status" value="1"/>
</dbReference>
<dbReference type="Pfam" id="PF25539">
    <property type="entry name" value="Bestrophin_2"/>
    <property type="match status" value="2"/>
</dbReference>
<feature type="transmembrane region" description="Helical" evidence="9">
    <location>
        <begin position="80"/>
        <end position="98"/>
    </location>
</feature>
<evidence type="ECO:0000256" key="2">
    <source>
        <dbReference type="ARBA" id="ARBA00022448"/>
    </source>
</evidence>
<keyword evidence="11" id="KW-1185">Reference proteome</keyword>
<feature type="transmembrane region" description="Helical" evidence="9">
    <location>
        <begin position="423"/>
        <end position="444"/>
    </location>
</feature>
<evidence type="ECO:0000256" key="6">
    <source>
        <dbReference type="ARBA" id="ARBA00023065"/>
    </source>
</evidence>
<evidence type="ECO:0000256" key="1">
    <source>
        <dbReference type="ARBA" id="ARBA00004651"/>
    </source>
</evidence>
<evidence type="ECO:0000256" key="3">
    <source>
        <dbReference type="ARBA" id="ARBA00022475"/>
    </source>
</evidence>
<evidence type="ECO:0000256" key="5">
    <source>
        <dbReference type="ARBA" id="ARBA00022989"/>
    </source>
</evidence>
<evidence type="ECO:0000256" key="4">
    <source>
        <dbReference type="ARBA" id="ARBA00022692"/>
    </source>
</evidence>
<evidence type="ECO:0000313" key="10">
    <source>
        <dbReference type="EMBL" id="TEB25083.1"/>
    </source>
</evidence>
<dbReference type="GO" id="GO:0005886">
    <property type="term" value="C:plasma membrane"/>
    <property type="evidence" value="ECO:0007669"/>
    <property type="project" value="UniProtKB-SubCell"/>
</dbReference>
<evidence type="ECO:0000256" key="9">
    <source>
        <dbReference type="SAM" id="Phobius"/>
    </source>
</evidence>
<proteinExistence type="predicted"/>
<sequence>MAAASPSAASFSRSDTFTHTGFRVPDPFAPRRRPGASFLHAVLATALFRCWHLLVFFGAWSTLITVLNYQGKKIVIEPTLLTVLGTVLGFVISYRTTASFERYNEGRRLWSQIVLSSRTFSRLVWFHVPYPQGETVAETDGLKARALVEKKSVINLIEAFSVAVKHYLRGEDGIYYKDLYYLVKFLPAYALPAGMPSQTDLTSVEIDPGSPVQSTHEIEQDEETGLATLGLTRTATSAESRQLHKRPTVTTSVGRAAGWRASFSANIVSPISATSPFDEKKRTVIPAAEEAYLFPASMPPRYTIFDLFPFSLLINIITKRGHEVKGKKAARIRAKMKQKTVSHNLPLEISLYLSSYIASLQQRKITDVPTTNALLASLQALAESLSGLERILTTPVPFSYSIHLWAVTVIYCLALPLQIWKPLGWVTIPANVIVSFIFFGFLVAGEEIENPFGYDKNDLNLDHFTANIIRSELKAITSAPPPDPAKWAFAPENNLLFSSDIHDRVTPQEWVERGTRSIATALSHGT</sequence>